<dbReference type="Proteomes" id="UP000029643">
    <property type="component" value="Unassembled WGS sequence"/>
</dbReference>
<protein>
    <recommendedName>
        <fullName evidence="4">TPR domain protein</fullName>
    </recommendedName>
</protein>
<accession>A0A090WNX8</accession>
<organism evidence="2 3">
    <name type="scientific">Algibacter lectus</name>
    <dbReference type="NCBI Taxonomy" id="221126"/>
    <lineage>
        <taxon>Bacteria</taxon>
        <taxon>Pseudomonadati</taxon>
        <taxon>Bacteroidota</taxon>
        <taxon>Flavobacteriia</taxon>
        <taxon>Flavobacteriales</taxon>
        <taxon>Flavobacteriaceae</taxon>
        <taxon>Algibacter</taxon>
    </lineage>
</organism>
<keyword evidence="1" id="KW-0472">Membrane</keyword>
<evidence type="ECO:0000256" key="1">
    <source>
        <dbReference type="SAM" id="Phobius"/>
    </source>
</evidence>
<sequence>MEKENYIQFEEYLAGSLNQVELEVFENKLKTDSAFAEAFQTYKNLSHYLSDKFGNETESEAFKENLKSISSKYFIQKDEAVSVEKTSKKSFKFYKYAIAACVIVMFGGVFTFGEFSNPSYGDFNNYDTISLTVRGENDDLLKTAENAFNSKDFASAEKAFAQLIQIDPSNAELNLYSAISNIELSDYDKADELLTEIANENSVYKNKAIWYLALSKLKQEDVLACIDILKTIPEDAEDYERAQKLLNKLD</sequence>
<feature type="transmembrane region" description="Helical" evidence="1">
    <location>
        <begin position="93"/>
        <end position="113"/>
    </location>
</feature>
<dbReference type="STRING" id="221126.SAMN04489722_103415"/>
<dbReference type="AlphaFoldDB" id="A0A090WNX8"/>
<keyword evidence="1" id="KW-1133">Transmembrane helix</keyword>
<keyword evidence="1" id="KW-0812">Transmembrane</keyword>
<dbReference type="Gene3D" id="1.25.40.10">
    <property type="entry name" value="Tetratricopeptide repeat domain"/>
    <property type="match status" value="1"/>
</dbReference>
<reference evidence="2" key="1">
    <citation type="journal article" date="2014" name="Genome Announc.">
        <title>Draft Genome Sequences of Marine Flavobacterium Algibacter lectus Strains SS8 and NR4.</title>
        <authorList>
            <person name="Takatani N."/>
            <person name="Nakanishi M."/>
            <person name="Meirelles P."/>
            <person name="Mino S."/>
            <person name="Suda W."/>
            <person name="Oshima K."/>
            <person name="Hattori M."/>
            <person name="Ohkuma M."/>
            <person name="Hosokawa M."/>
            <person name="Miyashita K."/>
            <person name="Thompson F.L."/>
            <person name="Niwa A."/>
            <person name="Sawabe T."/>
            <person name="Sawabe T."/>
        </authorList>
    </citation>
    <scope>NUCLEOTIDE SEQUENCE [LARGE SCALE GENOMIC DNA]</scope>
    <source>
        <strain evidence="2">JCM 19274</strain>
    </source>
</reference>
<evidence type="ECO:0000313" key="2">
    <source>
        <dbReference type="EMBL" id="GAL78810.1"/>
    </source>
</evidence>
<evidence type="ECO:0008006" key="4">
    <source>
        <dbReference type="Google" id="ProtNLM"/>
    </source>
</evidence>
<dbReference type="EMBL" id="BBNU01000004">
    <property type="protein sequence ID" value="GAL78810.1"/>
    <property type="molecule type" value="Genomic_DNA"/>
</dbReference>
<proteinExistence type="predicted"/>
<dbReference type="RefSeq" id="WP_042496534.1">
    <property type="nucleotide sequence ID" value="NZ_BBNU01000004.1"/>
</dbReference>
<evidence type="ECO:0000313" key="3">
    <source>
        <dbReference type="Proteomes" id="UP000029643"/>
    </source>
</evidence>
<dbReference type="SUPFAM" id="SSF48452">
    <property type="entry name" value="TPR-like"/>
    <property type="match status" value="1"/>
</dbReference>
<name>A0A090WNX8_9FLAO</name>
<dbReference type="Pfam" id="PF14559">
    <property type="entry name" value="TPR_19"/>
    <property type="match status" value="1"/>
</dbReference>
<gene>
    <name evidence="2" type="ORF">JCM19274_3368</name>
</gene>
<comment type="caution">
    <text evidence="2">The sequence shown here is derived from an EMBL/GenBank/DDBJ whole genome shotgun (WGS) entry which is preliminary data.</text>
</comment>
<dbReference type="InterPro" id="IPR011990">
    <property type="entry name" value="TPR-like_helical_dom_sf"/>
</dbReference>